<evidence type="ECO:0000256" key="3">
    <source>
        <dbReference type="ARBA" id="ARBA00022692"/>
    </source>
</evidence>
<evidence type="ECO:0000313" key="7">
    <source>
        <dbReference type="EMBL" id="VAX00668.1"/>
    </source>
</evidence>
<proteinExistence type="predicted"/>
<dbReference type="PANTHER" id="PTHR40043:SF1">
    <property type="entry name" value="UPF0719 INNER MEMBRANE PROTEIN YJFL"/>
    <property type="match status" value="1"/>
</dbReference>
<evidence type="ECO:0000256" key="1">
    <source>
        <dbReference type="ARBA" id="ARBA00004651"/>
    </source>
</evidence>
<feature type="transmembrane region" description="Helical" evidence="6">
    <location>
        <begin position="154"/>
        <end position="172"/>
    </location>
</feature>
<keyword evidence="3 6" id="KW-0812">Transmembrane</keyword>
<dbReference type="GO" id="GO:0005886">
    <property type="term" value="C:plasma membrane"/>
    <property type="evidence" value="ECO:0007669"/>
    <property type="project" value="UniProtKB-SubCell"/>
</dbReference>
<keyword evidence="5 6" id="KW-0472">Membrane</keyword>
<evidence type="ECO:0000256" key="4">
    <source>
        <dbReference type="ARBA" id="ARBA00022989"/>
    </source>
</evidence>
<feature type="transmembrane region" description="Helical" evidence="6">
    <location>
        <begin position="232"/>
        <end position="253"/>
    </location>
</feature>
<dbReference type="Pfam" id="PF03994">
    <property type="entry name" value="DUF350"/>
    <property type="match status" value="2"/>
</dbReference>
<keyword evidence="4 6" id="KW-1133">Transmembrane helix</keyword>
<dbReference type="EMBL" id="UOFS01000045">
    <property type="protein sequence ID" value="VAX00668.1"/>
    <property type="molecule type" value="Genomic_DNA"/>
</dbReference>
<dbReference type="AlphaFoldDB" id="A0A3B1AMS7"/>
<feature type="transmembrane region" description="Helical" evidence="6">
    <location>
        <begin position="274"/>
        <end position="294"/>
    </location>
</feature>
<protein>
    <recommendedName>
        <fullName evidence="8">DUF350 domain-containing protein</fullName>
    </recommendedName>
</protein>
<dbReference type="PANTHER" id="PTHR40043">
    <property type="entry name" value="UPF0719 INNER MEMBRANE PROTEIN YJFL"/>
    <property type="match status" value="1"/>
</dbReference>
<keyword evidence="2" id="KW-1003">Cell membrane</keyword>
<feature type="transmembrane region" description="Helical" evidence="6">
    <location>
        <begin position="6"/>
        <end position="27"/>
    </location>
</feature>
<dbReference type="InterPro" id="IPR007140">
    <property type="entry name" value="DUF350"/>
</dbReference>
<reference evidence="7" key="1">
    <citation type="submission" date="2018-06" db="EMBL/GenBank/DDBJ databases">
        <authorList>
            <person name="Zhirakovskaya E."/>
        </authorList>
    </citation>
    <scope>NUCLEOTIDE SEQUENCE</scope>
</reference>
<feature type="transmembrane region" description="Helical" evidence="6">
    <location>
        <begin position="203"/>
        <end position="226"/>
    </location>
</feature>
<sequence>MLNTISLWHISIIGIDLIIAIIAISSIRHLQGLLAGVNTTDELSKKDNFAFGISIAGGALAVSLILFAAVSGDASVNLLHEAGNVAVYALAGILFLKIGTIINDAIIFNKLSLKTKIAEKNISAGIVQAANMVALGVIIHSAMNWESTGGYQGLIPVALVFIASQIILLIVTRLRGAIYQKRHEGKQLQEALSTGNVALAIRYAGHILGTALALSAASGMVVFLPQDITNSMISWFAVAIVITILLSPIATIARMVVLSGINIVDEIDNQQNVGVAYIEAAIYIAIGFIFKGLLG</sequence>
<accession>A0A3B1AMS7</accession>
<name>A0A3B1AMS7_9ZZZZ</name>
<evidence type="ECO:0008006" key="8">
    <source>
        <dbReference type="Google" id="ProtNLM"/>
    </source>
</evidence>
<evidence type="ECO:0000256" key="2">
    <source>
        <dbReference type="ARBA" id="ARBA00022475"/>
    </source>
</evidence>
<evidence type="ECO:0000256" key="6">
    <source>
        <dbReference type="SAM" id="Phobius"/>
    </source>
</evidence>
<organism evidence="7">
    <name type="scientific">hydrothermal vent metagenome</name>
    <dbReference type="NCBI Taxonomy" id="652676"/>
    <lineage>
        <taxon>unclassified sequences</taxon>
        <taxon>metagenomes</taxon>
        <taxon>ecological metagenomes</taxon>
    </lineage>
</organism>
<comment type="subcellular location">
    <subcellularLocation>
        <location evidence="1">Cell membrane</location>
        <topology evidence="1">Multi-pass membrane protein</topology>
    </subcellularLocation>
</comment>
<evidence type="ECO:0000256" key="5">
    <source>
        <dbReference type="ARBA" id="ARBA00023136"/>
    </source>
</evidence>
<gene>
    <name evidence="7" type="ORF">MNBD_GAMMA22-2829</name>
</gene>
<feature type="transmembrane region" description="Helical" evidence="6">
    <location>
        <begin position="82"/>
        <end position="102"/>
    </location>
</feature>
<feature type="transmembrane region" description="Helical" evidence="6">
    <location>
        <begin position="48"/>
        <end position="70"/>
    </location>
</feature>
<feature type="transmembrane region" description="Helical" evidence="6">
    <location>
        <begin position="122"/>
        <end position="142"/>
    </location>
</feature>